<dbReference type="Pfam" id="PF05437">
    <property type="entry name" value="AzlD"/>
    <property type="match status" value="1"/>
</dbReference>
<dbReference type="KEGG" id="rhs:A3Q41_01451"/>
<dbReference type="PATRIC" id="fig|1653479.3.peg.1470"/>
<keyword evidence="3" id="KW-1185">Reference proteome</keyword>
<evidence type="ECO:0000256" key="1">
    <source>
        <dbReference type="SAM" id="Phobius"/>
    </source>
</evidence>
<evidence type="ECO:0008006" key="4">
    <source>
        <dbReference type="Google" id="ProtNLM"/>
    </source>
</evidence>
<proteinExistence type="predicted"/>
<keyword evidence="1" id="KW-0812">Transmembrane</keyword>
<keyword evidence="1" id="KW-1133">Transmembrane helix</keyword>
<evidence type="ECO:0000313" key="2">
    <source>
        <dbReference type="EMBL" id="AMY22759.1"/>
    </source>
</evidence>
<dbReference type="OrthoDB" id="4484240at2"/>
<dbReference type="Proteomes" id="UP000076038">
    <property type="component" value="Chromosome"/>
</dbReference>
<gene>
    <name evidence="2" type="ORF">A3Q41_01451</name>
</gene>
<reference evidence="2 3" key="1">
    <citation type="journal article" date="2016" name="Genome Announc.">
        <title>Complete Genome and Plasmid Sequences for Rhodococcus fascians D188 and Draft Sequences for Rhodococcus Isolates PBTS 1 and PBTS 2.</title>
        <authorList>
            <person name="Stamler R.A."/>
            <person name="Vereecke D."/>
            <person name="Zhang Y."/>
            <person name="Schilkey F."/>
            <person name="Devitt N."/>
            <person name="Randall J.J."/>
        </authorList>
    </citation>
    <scope>NUCLEOTIDE SEQUENCE [LARGE SCALE GENOMIC DNA]</scope>
    <source>
        <strain evidence="2 3">PBTS2</strain>
    </source>
</reference>
<sequence>MSLTIPLIAMIVGTFALRLIGPALRSRMTISPRIDRVMSTSVAVVFVALIATSTLLVGKDFAGFAAPIGVTVAGILAWRKAPFVVIVIAAAATTAALRWFGVA</sequence>
<feature type="transmembrane region" description="Helical" evidence="1">
    <location>
        <begin position="6"/>
        <end position="24"/>
    </location>
</feature>
<protein>
    <recommendedName>
        <fullName evidence="4">Branched-chain amino acid transporter</fullName>
    </recommendedName>
</protein>
<reference evidence="3" key="2">
    <citation type="submission" date="2016-04" db="EMBL/GenBank/DDBJ databases">
        <title>Complete Genome and Plasmid Sequences for Rhodococcus fascians D188 and Draft Sequences for Rhodococcus spp. Isolates PBTS 1 and PBTS 2.</title>
        <authorList>
            <person name="Stamer R."/>
            <person name="Vereecke D."/>
            <person name="Zhang Y."/>
            <person name="Schilkey F."/>
            <person name="Devitt N."/>
            <person name="Randall J."/>
        </authorList>
    </citation>
    <scope>NUCLEOTIDE SEQUENCE [LARGE SCALE GENOMIC DNA]</scope>
    <source>
        <strain evidence="3">PBTS2</strain>
    </source>
</reference>
<feature type="transmembrane region" description="Helical" evidence="1">
    <location>
        <begin position="36"/>
        <end position="55"/>
    </location>
</feature>
<feature type="transmembrane region" description="Helical" evidence="1">
    <location>
        <begin position="83"/>
        <end position="101"/>
    </location>
</feature>
<name>A0A143QIK4_RHOFA</name>
<dbReference type="EMBL" id="CP015220">
    <property type="protein sequence ID" value="AMY22759.1"/>
    <property type="molecule type" value="Genomic_DNA"/>
</dbReference>
<evidence type="ECO:0000313" key="3">
    <source>
        <dbReference type="Proteomes" id="UP000076038"/>
    </source>
</evidence>
<accession>A0A143QIK4</accession>
<keyword evidence="1" id="KW-0472">Membrane</keyword>
<dbReference type="InterPro" id="IPR008407">
    <property type="entry name" value="Brnchd-chn_aa_trnsp_AzlD"/>
</dbReference>
<feature type="transmembrane region" description="Helical" evidence="1">
    <location>
        <begin position="61"/>
        <end position="78"/>
    </location>
</feature>
<organism evidence="2 3">
    <name type="scientific">Rhodococcoides fascians</name>
    <name type="common">Rhodococcus fascians</name>
    <dbReference type="NCBI Taxonomy" id="1828"/>
    <lineage>
        <taxon>Bacteria</taxon>
        <taxon>Bacillati</taxon>
        <taxon>Actinomycetota</taxon>
        <taxon>Actinomycetes</taxon>
        <taxon>Mycobacteriales</taxon>
        <taxon>Nocardiaceae</taxon>
        <taxon>Rhodococcoides</taxon>
    </lineage>
</organism>
<dbReference type="AlphaFoldDB" id="A0A143QIK4"/>
<dbReference type="RefSeq" id="WP_032388787.1">
    <property type="nucleotide sequence ID" value="NZ_CP015220.1"/>
</dbReference>